<dbReference type="Pfam" id="PF04474">
    <property type="entry name" value="DUF554"/>
    <property type="match status" value="1"/>
</dbReference>
<name>A0A8J4H1F6_9BACL</name>
<evidence type="ECO:0000313" key="3">
    <source>
        <dbReference type="Proteomes" id="UP000677918"/>
    </source>
</evidence>
<organism evidence="2 3">
    <name type="scientific">Xylanibacillus composti</name>
    <dbReference type="NCBI Taxonomy" id="1572762"/>
    <lineage>
        <taxon>Bacteria</taxon>
        <taxon>Bacillati</taxon>
        <taxon>Bacillota</taxon>
        <taxon>Bacilli</taxon>
        <taxon>Bacillales</taxon>
        <taxon>Paenibacillaceae</taxon>
        <taxon>Xylanibacillus</taxon>
    </lineage>
</organism>
<keyword evidence="1" id="KW-1133">Transmembrane helix</keyword>
<accession>A0A8J4H1F6</accession>
<dbReference type="InterPro" id="IPR007563">
    <property type="entry name" value="DUF554"/>
</dbReference>
<dbReference type="PANTHER" id="PTHR36111">
    <property type="entry name" value="INNER MEMBRANE PROTEIN-RELATED"/>
    <property type="match status" value="1"/>
</dbReference>
<dbReference type="EMBL" id="BOVK01000007">
    <property type="protein sequence ID" value="GIQ67825.1"/>
    <property type="molecule type" value="Genomic_DNA"/>
</dbReference>
<reference evidence="2" key="1">
    <citation type="submission" date="2021-04" db="EMBL/GenBank/DDBJ databases">
        <title>Draft genome sequence of Xylanibacillus composti strain K13.</title>
        <authorList>
            <person name="Uke A."/>
            <person name="Chhe C."/>
            <person name="Baramee S."/>
            <person name="Kosugi A."/>
        </authorList>
    </citation>
    <scope>NUCLEOTIDE SEQUENCE</scope>
    <source>
        <strain evidence="2">K13</strain>
    </source>
</reference>
<dbReference type="Proteomes" id="UP000677918">
    <property type="component" value="Unassembled WGS sequence"/>
</dbReference>
<keyword evidence="1" id="KW-0812">Transmembrane</keyword>
<feature type="transmembrane region" description="Helical" evidence="1">
    <location>
        <begin position="108"/>
        <end position="127"/>
    </location>
</feature>
<feature type="transmembrane region" description="Helical" evidence="1">
    <location>
        <begin position="147"/>
        <end position="170"/>
    </location>
</feature>
<feature type="transmembrane region" description="Helical" evidence="1">
    <location>
        <begin position="190"/>
        <end position="213"/>
    </location>
</feature>
<dbReference type="AlphaFoldDB" id="A0A8J4H1F6"/>
<feature type="transmembrane region" description="Helical" evidence="1">
    <location>
        <begin position="220"/>
        <end position="240"/>
    </location>
</feature>
<proteinExistence type="predicted"/>
<protein>
    <submittedName>
        <fullName evidence="2">Membrane protein</fullName>
    </submittedName>
</protein>
<evidence type="ECO:0000256" key="1">
    <source>
        <dbReference type="SAM" id="Phobius"/>
    </source>
</evidence>
<keyword evidence="1" id="KW-0472">Membrane</keyword>
<gene>
    <name evidence="2" type="ORF">XYCOK13_06490</name>
</gene>
<feature type="transmembrane region" description="Helical" evidence="1">
    <location>
        <begin position="6"/>
        <end position="26"/>
    </location>
</feature>
<dbReference type="RefSeq" id="WP_213410475.1">
    <property type="nucleotide sequence ID" value="NZ_BOVK01000007.1"/>
</dbReference>
<feature type="transmembrane region" description="Helical" evidence="1">
    <location>
        <begin position="38"/>
        <end position="65"/>
    </location>
</feature>
<evidence type="ECO:0000313" key="2">
    <source>
        <dbReference type="EMBL" id="GIQ67825.1"/>
    </source>
</evidence>
<keyword evidence="3" id="KW-1185">Reference proteome</keyword>
<comment type="caution">
    <text evidence="2">The sequence shown here is derived from an EMBL/GenBank/DDBJ whole genome shotgun (WGS) entry which is preliminary data.</text>
</comment>
<sequence>MALWGTIVNTAAIILGGLLGSLLPRVSEGVRRTVIQGLGLALMVLGVTMALETANILIVIASLVLGGLMGEWMKLEDRLHRLGAWLEQTVQRFTRTKTGEGKGSIAEGFVTATLVYCIGAMAILGALDGGLRQDHTILYTKSMLDGVSAVIFASTLGIGVIFSSIPVFLYQGSIALAASFIYLFVSETQMLGLIAEVTAVGGVLIVGIGLNILEIKKINVANLLPSLLIAIVLVSAVPYWNG</sequence>
<dbReference type="PANTHER" id="PTHR36111:SF2">
    <property type="entry name" value="INNER MEMBRANE PROTEIN"/>
    <property type="match status" value="1"/>
</dbReference>